<dbReference type="EC" id="2.3.1.16" evidence="5"/>
<feature type="active site" description="Proton acceptor" evidence="6">
    <location>
        <position position="383"/>
    </location>
</feature>
<dbReference type="InterPro" id="IPR002155">
    <property type="entry name" value="Thiolase"/>
</dbReference>
<dbReference type="GO" id="GO:0005737">
    <property type="term" value="C:cytoplasm"/>
    <property type="evidence" value="ECO:0007669"/>
    <property type="project" value="UniProtKB-ARBA"/>
</dbReference>
<dbReference type="Proteomes" id="UP000297693">
    <property type="component" value="Unassembled WGS sequence"/>
</dbReference>
<organism evidence="10 11">
    <name type="scientific">Leptospira ognonensis</name>
    <dbReference type="NCBI Taxonomy" id="2484945"/>
    <lineage>
        <taxon>Bacteria</taxon>
        <taxon>Pseudomonadati</taxon>
        <taxon>Spirochaetota</taxon>
        <taxon>Spirochaetia</taxon>
        <taxon>Leptospirales</taxon>
        <taxon>Leptospiraceae</taxon>
        <taxon>Leptospira</taxon>
    </lineage>
</organism>
<dbReference type="PROSITE" id="PS00737">
    <property type="entry name" value="THIOLASE_2"/>
    <property type="match status" value="1"/>
</dbReference>
<dbReference type="GO" id="GO:0006635">
    <property type="term" value="P:fatty acid beta-oxidation"/>
    <property type="evidence" value="ECO:0007669"/>
    <property type="project" value="TreeGrafter"/>
</dbReference>
<keyword evidence="11" id="KW-1185">Reference proteome</keyword>
<comment type="caution">
    <text evidence="10">The sequence shown here is derived from an EMBL/GenBank/DDBJ whole genome shotgun (WGS) entry which is preliminary data.</text>
</comment>
<evidence type="ECO:0000256" key="2">
    <source>
        <dbReference type="ARBA" id="ARBA00010982"/>
    </source>
</evidence>
<evidence type="ECO:0000259" key="8">
    <source>
        <dbReference type="Pfam" id="PF00108"/>
    </source>
</evidence>
<dbReference type="InterPro" id="IPR016039">
    <property type="entry name" value="Thiolase-like"/>
</dbReference>
<feature type="domain" description="Thiolase N-terminal" evidence="8">
    <location>
        <begin position="5"/>
        <end position="265"/>
    </location>
</feature>
<dbReference type="Pfam" id="PF02803">
    <property type="entry name" value="Thiolase_C"/>
    <property type="match status" value="1"/>
</dbReference>
<dbReference type="SUPFAM" id="SSF53901">
    <property type="entry name" value="Thiolase-like"/>
    <property type="match status" value="2"/>
</dbReference>
<protein>
    <recommendedName>
        <fullName evidence="5">acetyl-CoA C-acyltransferase</fullName>
        <ecNumber evidence="5">2.3.1.16</ecNumber>
    </recommendedName>
</protein>
<comment type="similarity">
    <text evidence="2 7">Belongs to the thiolase-like superfamily. Thiolase family.</text>
</comment>
<dbReference type="EMBL" id="RQGD01000025">
    <property type="protein sequence ID" value="TGL59075.1"/>
    <property type="molecule type" value="Genomic_DNA"/>
</dbReference>
<keyword evidence="4 7" id="KW-0012">Acyltransferase</keyword>
<dbReference type="InterPro" id="IPR020615">
    <property type="entry name" value="Thiolase_acyl_enz_int_AS"/>
</dbReference>
<proteinExistence type="inferred from homology"/>
<evidence type="ECO:0000256" key="5">
    <source>
        <dbReference type="ARBA" id="ARBA00024073"/>
    </source>
</evidence>
<dbReference type="RefSeq" id="WP_135623602.1">
    <property type="nucleotide sequence ID" value="NZ_RQGD01000025.1"/>
</dbReference>
<dbReference type="InterPro" id="IPR020616">
    <property type="entry name" value="Thiolase_N"/>
</dbReference>
<feature type="active site" description="Acyl-thioester intermediate" evidence="6">
    <location>
        <position position="89"/>
    </location>
</feature>
<evidence type="ECO:0000256" key="6">
    <source>
        <dbReference type="PIRSR" id="PIRSR000429-1"/>
    </source>
</evidence>
<dbReference type="NCBIfam" id="TIGR01930">
    <property type="entry name" value="AcCoA-C-Actrans"/>
    <property type="match status" value="1"/>
</dbReference>
<evidence type="ECO:0000256" key="7">
    <source>
        <dbReference type="RuleBase" id="RU003557"/>
    </source>
</evidence>
<dbReference type="CDD" id="cd00751">
    <property type="entry name" value="thiolase"/>
    <property type="match status" value="1"/>
</dbReference>
<dbReference type="PROSITE" id="PS00099">
    <property type="entry name" value="THIOLASE_3"/>
    <property type="match status" value="1"/>
</dbReference>
<dbReference type="Gene3D" id="3.40.47.10">
    <property type="match status" value="2"/>
</dbReference>
<dbReference type="InterPro" id="IPR050215">
    <property type="entry name" value="Thiolase-like_sf_Thiolase"/>
</dbReference>
<evidence type="ECO:0000256" key="3">
    <source>
        <dbReference type="ARBA" id="ARBA00022679"/>
    </source>
</evidence>
<dbReference type="GO" id="GO:0003988">
    <property type="term" value="F:acetyl-CoA C-acyltransferase activity"/>
    <property type="evidence" value="ECO:0007669"/>
    <property type="project" value="UniProtKB-EC"/>
</dbReference>
<evidence type="ECO:0000313" key="11">
    <source>
        <dbReference type="Proteomes" id="UP000297693"/>
    </source>
</evidence>
<name>A0A4V3JR84_9LEPT</name>
<accession>A0A4V3JR84</accession>
<gene>
    <name evidence="10" type="ORF">EHQ58_09160</name>
</gene>
<comment type="pathway">
    <text evidence="1">Lipid metabolism.</text>
</comment>
<dbReference type="Pfam" id="PF00108">
    <property type="entry name" value="Thiolase_N"/>
    <property type="match status" value="1"/>
</dbReference>
<dbReference type="PANTHER" id="PTHR43853">
    <property type="entry name" value="3-KETOACYL-COA THIOLASE, PEROXISOMAL"/>
    <property type="match status" value="1"/>
</dbReference>
<sequence>MRRPVIVDGCRTPFGRFKGALKSVRPDDLASLVIQTLAERHDLKNHPVDDVILGCVNQAGEDNRNVARMSLLLAGLADVTPGVTVNRLCGSGLEAVNQAAMQIQVGRAKVVIAGGVESMTRSPYVMLKPEIGFSRGNQSLVDTTIGWRFINPHLNQLYPIVSLGESAEIMAEKFHISRLEQDTFAFESHHKAAKAEEAGLFAKEIIPVYEPHSEEVLLQKDEHVRGQTSVDALSALPPAFKKNGTVTAGNSSGINDGACVLLLMEYDYAIQNGYTPLAEILSSAVAGVHPSLLGMGPIPASQKALLHAGLQIEDIDLFEISEAFAAMTLTSIKEMHLHPEKVNVNGGGIALGHPLGASGARMVLTLIQELQRRKKTYGLVTMCIGVGQGIATIVRAL</sequence>
<dbReference type="AlphaFoldDB" id="A0A4V3JR84"/>
<evidence type="ECO:0000256" key="4">
    <source>
        <dbReference type="ARBA" id="ARBA00023315"/>
    </source>
</evidence>
<dbReference type="PROSITE" id="PS00098">
    <property type="entry name" value="THIOLASE_1"/>
    <property type="match status" value="1"/>
</dbReference>
<dbReference type="PANTHER" id="PTHR43853:SF2">
    <property type="entry name" value="3-OXOADIPYL-COA_3-OXO-5,6-DEHYDROSUBERYL-COA THIOLASE"/>
    <property type="match status" value="1"/>
</dbReference>
<evidence type="ECO:0000313" key="10">
    <source>
        <dbReference type="EMBL" id="TGL59075.1"/>
    </source>
</evidence>
<dbReference type="FunFam" id="3.40.47.10:FF:000010">
    <property type="entry name" value="Acetyl-CoA acetyltransferase (Thiolase)"/>
    <property type="match status" value="1"/>
</dbReference>
<dbReference type="GO" id="GO:0010124">
    <property type="term" value="P:phenylacetate catabolic process"/>
    <property type="evidence" value="ECO:0007669"/>
    <property type="project" value="TreeGrafter"/>
</dbReference>
<keyword evidence="3 7" id="KW-0808">Transferase</keyword>
<dbReference type="InterPro" id="IPR020613">
    <property type="entry name" value="Thiolase_CS"/>
</dbReference>
<feature type="active site" description="Proton acceptor" evidence="6">
    <location>
        <position position="353"/>
    </location>
</feature>
<dbReference type="InterPro" id="IPR020617">
    <property type="entry name" value="Thiolase_C"/>
</dbReference>
<dbReference type="InterPro" id="IPR020610">
    <property type="entry name" value="Thiolase_AS"/>
</dbReference>
<reference evidence="10" key="1">
    <citation type="journal article" date="2019" name="PLoS Negl. Trop. Dis.">
        <title>Revisiting the worldwide diversity of Leptospira species in the environment.</title>
        <authorList>
            <person name="Vincent A.T."/>
            <person name="Schiettekatte O."/>
            <person name="Bourhy P."/>
            <person name="Veyrier F.J."/>
            <person name="Picardeau M."/>
        </authorList>
    </citation>
    <scope>NUCLEOTIDE SEQUENCE [LARGE SCALE GENOMIC DNA]</scope>
    <source>
        <strain evidence="10">201702476</strain>
    </source>
</reference>
<feature type="domain" description="Thiolase C-terminal" evidence="9">
    <location>
        <begin position="275"/>
        <end position="395"/>
    </location>
</feature>
<dbReference type="PIRSF" id="PIRSF000429">
    <property type="entry name" value="Ac-CoA_Ac_transf"/>
    <property type="match status" value="1"/>
</dbReference>
<evidence type="ECO:0000259" key="9">
    <source>
        <dbReference type="Pfam" id="PF02803"/>
    </source>
</evidence>
<evidence type="ECO:0000256" key="1">
    <source>
        <dbReference type="ARBA" id="ARBA00005189"/>
    </source>
</evidence>
<dbReference type="OrthoDB" id="9764892at2"/>